<name>A0ABP9TIX1_9MICC</name>
<dbReference type="RefSeq" id="WP_345465995.1">
    <property type="nucleotide sequence ID" value="NZ_BAABLK010000005.1"/>
</dbReference>
<proteinExistence type="predicted"/>
<dbReference type="Proteomes" id="UP001501257">
    <property type="component" value="Unassembled WGS sequence"/>
</dbReference>
<evidence type="ECO:0000313" key="1">
    <source>
        <dbReference type="EMBL" id="GAA5225672.1"/>
    </source>
</evidence>
<accession>A0ABP9TIX1</accession>
<gene>
    <name evidence="1" type="ORF">GCM10025778_02020</name>
</gene>
<organism evidence="1 2">
    <name type="scientific">Paeniglutamicibacter antarcticus</name>
    <dbReference type="NCBI Taxonomy" id="494023"/>
    <lineage>
        <taxon>Bacteria</taxon>
        <taxon>Bacillati</taxon>
        <taxon>Actinomycetota</taxon>
        <taxon>Actinomycetes</taxon>
        <taxon>Micrococcales</taxon>
        <taxon>Micrococcaceae</taxon>
        <taxon>Paeniglutamicibacter</taxon>
    </lineage>
</organism>
<evidence type="ECO:0000313" key="2">
    <source>
        <dbReference type="Proteomes" id="UP001501257"/>
    </source>
</evidence>
<reference evidence="2" key="1">
    <citation type="journal article" date="2019" name="Int. J. Syst. Evol. Microbiol.">
        <title>The Global Catalogue of Microorganisms (GCM) 10K type strain sequencing project: providing services to taxonomists for standard genome sequencing and annotation.</title>
        <authorList>
            <consortium name="The Broad Institute Genomics Platform"/>
            <consortium name="The Broad Institute Genome Sequencing Center for Infectious Disease"/>
            <person name="Wu L."/>
            <person name="Ma J."/>
        </authorList>
    </citation>
    <scope>NUCLEOTIDE SEQUENCE [LARGE SCALE GENOMIC DNA]</scope>
    <source>
        <strain evidence="2">JCM 18952</strain>
    </source>
</reference>
<dbReference type="EMBL" id="BAABLK010000005">
    <property type="protein sequence ID" value="GAA5225672.1"/>
    <property type="molecule type" value="Genomic_DNA"/>
</dbReference>
<comment type="caution">
    <text evidence="1">The sequence shown here is derived from an EMBL/GenBank/DDBJ whole genome shotgun (WGS) entry which is preliminary data.</text>
</comment>
<protein>
    <submittedName>
        <fullName evidence="1">Uncharacterized protein</fullName>
    </submittedName>
</protein>
<sequence>MAESLAIAELLGAAEVLDWDIEEEGAIDSLESVPEEQAVNPTVATAISPRAAANFRFMRFMSFSLAGGNPWVSAFALPLLVRAVMKHSVPR</sequence>
<keyword evidence="2" id="KW-1185">Reference proteome</keyword>